<gene>
    <name evidence="3" type="ORF">NEOLI_004203</name>
</gene>
<organism evidence="3 4">
    <name type="scientific">Neolecta irregularis (strain DAH-3)</name>
    <dbReference type="NCBI Taxonomy" id="1198029"/>
    <lineage>
        <taxon>Eukaryota</taxon>
        <taxon>Fungi</taxon>
        <taxon>Dikarya</taxon>
        <taxon>Ascomycota</taxon>
        <taxon>Taphrinomycotina</taxon>
        <taxon>Neolectales</taxon>
        <taxon>Neolectaceae</taxon>
        <taxon>Neolecta</taxon>
    </lineage>
</organism>
<name>A0A1U7LTH1_NEOID</name>
<dbReference type="InterPro" id="IPR053274">
    <property type="entry name" value="Fluconazole_resistance"/>
</dbReference>
<dbReference type="PANTHER" id="PTHR28065:SF1">
    <property type="entry name" value="DUF4050 DOMAIN-CONTAINING PROTEIN"/>
    <property type="match status" value="1"/>
</dbReference>
<keyword evidence="4" id="KW-1185">Reference proteome</keyword>
<dbReference type="Pfam" id="PF13259">
    <property type="entry name" value="clamp_Gag1-like"/>
    <property type="match status" value="1"/>
</dbReference>
<dbReference type="OrthoDB" id="3366194at2759"/>
<evidence type="ECO:0000256" key="1">
    <source>
        <dbReference type="SAM" id="MobiDB-lite"/>
    </source>
</evidence>
<dbReference type="Proteomes" id="UP000186594">
    <property type="component" value="Unassembled WGS sequence"/>
</dbReference>
<dbReference type="PANTHER" id="PTHR28065">
    <property type="entry name" value="FREQUENIN"/>
    <property type="match status" value="1"/>
</dbReference>
<accession>A0A1U7LTH1</accession>
<evidence type="ECO:0000313" key="4">
    <source>
        <dbReference type="Proteomes" id="UP000186594"/>
    </source>
</evidence>
<dbReference type="EMBL" id="LXFE01000277">
    <property type="protein sequence ID" value="OLL25944.1"/>
    <property type="molecule type" value="Genomic_DNA"/>
</dbReference>
<proteinExistence type="predicted"/>
<reference evidence="3 4" key="1">
    <citation type="submission" date="2016-04" db="EMBL/GenBank/DDBJ databases">
        <title>Evolutionary innovation and constraint leading to complex multicellularity in the Ascomycota.</title>
        <authorList>
            <person name="Cisse O."/>
            <person name="Nguyen A."/>
            <person name="Hewitt D.A."/>
            <person name="Jedd G."/>
            <person name="Stajich J.E."/>
        </authorList>
    </citation>
    <scope>NUCLEOTIDE SEQUENCE [LARGE SCALE GENOMIC DNA]</scope>
    <source>
        <strain evidence="3 4">DAH-3</strain>
    </source>
</reference>
<comment type="caution">
    <text evidence="3">The sequence shown here is derived from an EMBL/GenBank/DDBJ whole genome shotgun (WGS) entry which is preliminary data.</text>
</comment>
<feature type="region of interest" description="Disordered" evidence="1">
    <location>
        <begin position="1"/>
        <end position="26"/>
    </location>
</feature>
<sequence length="111" mass="12727">MNPTDKTDAMNTMNPTDNTDTMNTLNRTDTNVNVNANMNTNTNMNTWTSRRERWLECKKTIPGKPMTVNPEMYLQLYDALIRDRRKPQVPIRLGTVVQILQAGWIREGAAS</sequence>
<evidence type="ECO:0000313" key="3">
    <source>
        <dbReference type="EMBL" id="OLL25944.1"/>
    </source>
</evidence>
<dbReference type="AlphaFoldDB" id="A0A1U7LTH1"/>
<evidence type="ECO:0000259" key="2">
    <source>
        <dbReference type="Pfam" id="PF13259"/>
    </source>
</evidence>
<feature type="domain" description="Gag1-like clamp" evidence="2">
    <location>
        <begin position="67"/>
        <end position="108"/>
    </location>
</feature>
<protein>
    <recommendedName>
        <fullName evidence="2">Gag1-like clamp domain-containing protein</fullName>
    </recommendedName>
</protein>
<feature type="compositionally biased region" description="Low complexity" evidence="1">
    <location>
        <begin position="9"/>
        <end position="26"/>
    </location>
</feature>
<dbReference type="InterPro" id="IPR025124">
    <property type="entry name" value="Gag1-like_clamp"/>
</dbReference>